<dbReference type="InterPro" id="IPR036513">
    <property type="entry name" value="STAS_dom_sf"/>
</dbReference>
<evidence type="ECO:0000256" key="4">
    <source>
        <dbReference type="ARBA" id="ARBA00022801"/>
    </source>
</evidence>
<dbReference type="InterPro" id="IPR018490">
    <property type="entry name" value="cNMP-bd_dom_sf"/>
</dbReference>
<dbReference type="NCBIfam" id="TIGR03814">
    <property type="entry name" value="Gln_ase"/>
    <property type="match status" value="1"/>
</dbReference>
<feature type="region of interest" description="Disordered" evidence="7">
    <location>
        <begin position="431"/>
        <end position="455"/>
    </location>
</feature>
<dbReference type="InterPro" id="IPR015868">
    <property type="entry name" value="Glutaminase"/>
</dbReference>
<evidence type="ECO:0000256" key="2">
    <source>
        <dbReference type="ARBA" id="ARBA00011881"/>
    </source>
</evidence>
<comment type="subunit">
    <text evidence="2 6">Homotetramer.</text>
</comment>
<feature type="binding site" evidence="6">
    <location>
        <position position="167"/>
    </location>
    <ligand>
        <name>substrate</name>
    </ligand>
</feature>
<evidence type="ECO:0000313" key="10">
    <source>
        <dbReference type="Proteomes" id="UP000319746"/>
    </source>
</evidence>
<name>A0A543ANJ3_9MICC</name>
<dbReference type="SUPFAM" id="SSF56601">
    <property type="entry name" value="beta-lactamase/transpeptidase-like"/>
    <property type="match status" value="1"/>
</dbReference>
<feature type="binding site" evidence="6">
    <location>
        <position position="243"/>
    </location>
    <ligand>
        <name>substrate</name>
    </ligand>
</feature>
<gene>
    <name evidence="6" type="primary">glsA</name>
    <name evidence="9" type="ORF">FB556_0603</name>
</gene>
<dbReference type="EMBL" id="VFOU01000001">
    <property type="protein sequence ID" value="TQL74150.1"/>
    <property type="molecule type" value="Genomic_DNA"/>
</dbReference>
<accession>A0A543ANJ3</accession>
<feature type="binding site" evidence="6">
    <location>
        <position position="160"/>
    </location>
    <ligand>
        <name>substrate</name>
    </ligand>
</feature>
<comment type="caution">
    <text evidence="9">The sequence shown here is derived from an EMBL/GenBank/DDBJ whole genome shotgun (WGS) entry which is preliminary data.</text>
</comment>
<sequence length="643" mass="69715">MVSPLEWYLSEVMAHVQPITAGHVNPVTQGATNPDIHTVGITLTTVEGCQYSAGAVDHKFAMQSIAKVFSYGLALEDLGPQEVAKAVNVEPSGDAFNMISLEVDGRPANPMITAGAIATVGLIQDHDDTKRITRVSTTMQQAAAGSPGVLEINHDVYQAENLSVGRNRALAWLLHSFGIVETDPEAALQDYLLQSSIDVTTQNLSMMAATLANKGCNPITGAQVFSPETTRHVLSVMMTCGMYNAAGNWMTDVGLPAKSGVDGGIMIVVPGQMGISIYSAPLDTHGNSIRGIAATKRITTDFGLHYADASPLGDSSLRAHYSLADASAGPIRSIELSRTTWQFGHHCHILEASGDLGFAETETMIRTITAMPESVSMVILDFQRVDAYSKATTILLALTLATWRDQAKDMLFIDRDDSLISSILTYSTTRDDLDFPDPRQQPHTTSTGQIDLPSQAHHGTTLGEFRFFDDRAAALEWAELRLAQRYAPQALQTYRTKQQPHIAPIFGFLTDEEADELAAHMQVQHYPAGTVIRQIGQPFDGIYFIRSGRVELSAQGQGETDYRHGYLSAGSTFGQFALGDSCQQLSTIRAVHDVEALVLTAQHIAALEHSNPALAIRLWTAIAREAYTMLGQTSRETGAREQL</sequence>
<dbReference type="InterPro" id="IPR014710">
    <property type="entry name" value="RmlC-like_jellyroll"/>
</dbReference>
<feature type="binding site" evidence="6">
    <location>
        <position position="191"/>
    </location>
    <ligand>
        <name>substrate</name>
    </ligand>
</feature>
<feature type="domain" description="Cyclic nucleotide-binding" evidence="8">
    <location>
        <begin position="505"/>
        <end position="625"/>
    </location>
</feature>
<dbReference type="InterPro" id="IPR000595">
    <property type="entry name" value="cNMP-bd_dom"/>
</dbReference>
<dbReference type="RefSeq" id="WP_141864588.1">
    <property type="nucleotide sequence ID" value="NZ_BAABAN010000016.1"/>
</dbReference>
<dbReference type="GO" id="GO:0006537">
    <property type="term" value="P:glutamate biosynthetic process"/>
    <property type="evidence" value="ECO:0007669"/>
    <property type="project" value="TreeGrafter"/>
</dbReference>
<dbReference type="GO" id="GO:0006543">
    <property type="term" value="P:L-glutamine catabolic process"/>
    <property type="evidence" value="ECO:0007669"/>
    <property type="project" value="TreeGrafter"/>
</dbReference>
<evidence type="ECO:0000259" key="8">
    <source>
        <dbReference type="PROSITE" id="PS50042"/>
    </source>
</evidence>
<evidence type="ECO:0000256" key="7">
    <source>
        <dbReference type="SAM" id="MobiDB-lite"/>
    </source>
</evidence>
<dbReference type="PANTHER" id="PTHR12544:SF29">
    <property type="entry name" value="GLUTAMINASE"/>
    <property type="match status" value="1"/>
</dbReference>
<dbReference type="PANTHER" id="PTHR12544">
    <property type="entry name" value="GLUTAMINASE"/>
    <property type="match status" value="1"/>
</dbReference>
<feature type="binding site" evidence="6">
    <location>
        <position position="261"/>
    </location>
    <ligand>
        <name>substrate</name>
    </ligand>
</feature>
<evidence type="ECO:0000313" key="9">
    <source>
        <dbReference type="EMBL" id="TQL74150.1"/>
    </source>
</evidence>
<keyword evidence="4 6" id="KW-0378">Hydrolase</keyword>
<dbReference type="Gene3D" id="3.30.750.24">
    <property type="entry name" value="STAS domain"/>
    <property type="match status" value="1"/>
</dbReference>
<keyword evidence="10" id="KW-1185">Reference proteome</keyword>
<comment type="caution">
    <text evidence="6">Lacks conserved residue(s) required for the propagation of feature annotation.</text>
</comment>
<feature type="binding site" evidence="6">
    <location>
        <position position="64"/>
    </location>
    <ligand>
        <name>substrate</name>
    </ligand>
</feature>
<dbReference type="Gene3D" id="2.60.120.10">
    <property type="entry name" value="Jelly Rolls"/>
    <property type="match status" value="1"/>
</dbReference>
<dbReference type="Gene3D" id="3.40.710.10">
    <property type="entry name" value="DD-peptidase/beta-lactamase superfamily"/>
    <property type="match status" value="1"/>
</dbReference>
<reference evidence="9 10" key="1">
    <citation type="submission" date="2019-06" db="EMBL/GenBank/DDBJ databases">
        <title>Sequencing the genomes of 1000 actinobacteria strains.</title>
        <authorList>
            <person name="Klenk H.-P."/>
        </authorList>
    </citation>
    <scope>NUCLEOTIDE SEQUENCE [LARGE SCALE GENOMIC DNA]</scope>
    <source>
        <strain evidence="9 10">DSM 24083</strain>
    </source>
</reference>
<dbReference type="AlphaFoldDB" id="A0A543ANJ3"/>
<dbReference type="OrthoDB" id="9788822at2"/>
<dbReference type="HAMAP" id="MF_00313">
    <property type="entry name" value="Glutaminase"/>
    <property type="match status" value="1"/>
</dbReference>
<dbReference type="CDD" id="cd00038">
    <property type="entry name" value="CAP_ED"/>
    <property type="match status" value="1"/>
</dbReference>
<comment type="similarity">
    <text evidence="1 6">Belongs to the glutaminase family.</text>
</comment>
<dbReference type="Pfam" id="PF04960">
    <property type="entry name" value="Glutaminase"/>
    <property type="match status" value="1"/>
</dbReference>
<keyword evidence="6" id="KW-0007">Acetylation</keyword>
<dbReference type="SMART" id="SM00100">
    <property type="entry name" value="cNMP"/>
    <property type="match status" value="1"/>
</dbReference>
<dbReference type="SUPFAM" id="SSF51206">
    <property type="entry name" value="cAMP-binding domain-like"/>
    <property type="match status" value="1"/>
</dbReference>
<evidence type="ECO:0000256" key="6">
    <source>
        <dbReference type="HAMAP-Rule" id="MF_00313"/>
    </source>
</evidence>
<dbReference type="PROSITE" id="PS50042">
    <property type="entry name" value="CNMP_BINDING_3"/>
    <property type="match status" value="1"/>
</dbReference>
<comment type="catalytic activity">
    <reaction evidence="5 6">
        <text>L-glutamine + H2O = L-glutamate + NH4(+)</text>
        <dbReference type="Rhea" id="RHEA:15889"/>
        <dbReference type="ChEBI" id="CHEBI:15377"/>
        <dbReference type="ChEBI" id="CHEBI:28938"/>
        <dbReference type="ChEBI" id="CHEBI:29985"/>
        <dbReference type="ChEBI" id="CHEBI:58359"/>
        <dbReference type="EC" id="3.5.1.2"/>
    </reaction>
</comment>
<dbReference type="Proteomes" id="UP000319746">
    <property type="component" value="Unassembled WGS sequence"/>
</dbReference>
<protein>
    <recommendedName>
        <fullName evidence="3 6">Glutaminase</fullName>
        <ecNumber evidence="3 6">3.5.1.2</ecNumber>
    </recommendedName>
</protein>
<proteinExistence type="inferred from homology"/>
<dbReference type="EC" id="3.5.1.2" evidence="3 6"/>
<evidence type="ECO:0000256" key="5">
    <source>
        <dbReference type="ARBA" id="ARBA00049534"/>
    </source>
</evidence>
<dbReference type="GO" id="GO:0004359">
    <property type="term" value="F:glutaminase activity"/>
    <property type="evidence" value="ECO:0007669"/>
    <property type="project" value="UniProtKB-UniRule"/>
</dbReference>
<evidence type="ECO:0000256" key="3">
    <source>
        <dbReference type="ARBA" id="ARBA00012918"/>
    </source>
</evidence>
<dbReference type="InterPro" id="IPR012338">
    <property type="entry name" value="Beta-lactam/transpept-like"/>
</dbReference>
<organism evidence="9 10">
    <name type="scientific">Enteractinococcus coprophilus</name>
    <dbReference type="NCBI Taxonomy" id="1027633"/>
    <lineage>
        <taxon>Bacteria</taxon>
        <taxon>Bacillati</taxon>
        <taxon>Actinomycetota</taxon>
        <taxon>Actinomycetes</taxon>
        <taxon>Micrococcales</taxon>
        <taxon>Micrococcaceae</taxon>
    </lineage>
</organism>
<evidence type="ECO:0000256" key="1">
    <source>
        <dbReference type="ARBA" id="ARBA00011076"/>
    </source>
</evidence>
<dbReference type="Pfam" id="PF00027">
    <property type="entry name" value="cNMP_binding"/>
    <property type="match status" value="1"/>
</dbReference>